<organism evidence="1 2">
    <name type="scientific">Cytobacillus stercorigallinarum</name>
    <dbReference type="NCBI Taxonomy" id="2762240"/>
    <lineage>
        <taxon>Bacteria</taxon>
        <taxon>Bacillati</taxon>
        <taxon>Bacillota</taxon>
        <taxon>Bacilli</taxon>
        <taxon>Bacillales</taxon>
        <taxon>Bacillaceae</taxon>
        <taxon>Cytobacillus</taxon>
    </lineage>
</organism>
<evidence type="ECO:0000313" key="2">
    <source>
        <dbReference type="Proteomes" id="UP000657931"/>
    </source>
</evidence>
<dbReference type="Pfam" id="PF10815">
    <property type="entry name" value="ComZ"/>
    <property type="match status" value="1"/>
</dbReference>
<keyword evidence="2" id="KW-1185">Reference proteome</keyword>
<dbReference type="RefSeq" id="WP_191814887.1">
    <property type="nucleotide sequence ID" value="NZ_JACSQT010000006.1"/>
</dbReference>
<reference evidence="1 2" key="1">
    <citation type="submission" date="2020-08" db="EMBL/GenBank/DDBJ databases">
        <title>A Genomic Blueprint of the Chicken Gut Microbiome.</title>
        <authorList>
            <person name="Gilroy R."/>
            <person name="Ravi A."/>
            <person name="Getino M."/>
            <person name="Pursley I."/>
            <person name="Horton D.L."/>
            <person name="Alikhan N.-F."/>
            <person name="Baker D."/>
            <person name="Gharbi K."/>
            <person name="Hall N."/>
            <person name="Watson M."/>
            <person name="Adriaenssens E.M."/>
            <person name="Foster-Nyarko E."/>
            <person name="Jarju S."/>
            <person name="Secka A."/>
            <person name="Antonio M."/>
            <person name="Oren A."/>
            <person name="Chaudhuri R."/>
            <person name="La Ragione R.M."/>
            <person name="Hildebrand F."/>
            <person name="Pallen M.J."/>
        </authorList>
    </citation>
    <scope>NUCLEOTIDE SEQUENCE [LARGE SCALE GENOMIC DNA]</scope>
    <source>
        <strain evidence="1 2">Sa5YUA1</strain>
    </source>
</reference>
<dbReference type="Proteomes" id="UP000657931">
    <property type="component" value="Unassembled WGS sequence"/>
</dbReference>
<sequence length="63" mass="7296">MSNDKTMEFMQIAMKYLPEAKAELEKSGVNLSMEMIQPFMTMFTQVMNEAYELGKADAQKEHE</sequence>
<gene>
    <name evidence="1" type="ORF">H9655_13620</name>
</gene>
<dbReference type="GeneID" id="97215493"/>
<comment type="caution">
    <text evidence="1">The sequence shown here is derived from an EMBL/GenBank/DDBJ whole genome shotgun (WGS) entry which is preliminary data.</text>
</comment>
<evidence type="ECO:0000313" key="1">
    <source>
        <dbReference type="EMBL" id="MBD7938066.1"/>
    </source>
</evidence>
<name>A0ABR8QRB1_9BACI</name>
<proteinExistence type="predicted"/>
<protein>
    <submittedName>
        <fullName evidence="1">ComZ family protein</fullName>
    </submittedName>
</protein>
<dbReference type="EMBL" id="JACSQT010000006">
    <property type="protein sequence ID" value="MBD7938066.1"/>
    <property type="molecule type" value="Genomic_DNA"/>
</dbReference>
<dbReference type="InterPro" id="IPR024558">
    <property type="entry name" value="ComZ"/>
</dbReference>
<accession>A0ABR8QRB1</accession>